<dbReference type="RefSeq" id="XP_040664740.1">
    <property type="nucleotide sequence ID" value="XM_040816023.1"/>
</dbReference>
<name>A0A1L9PBR8_ASPVE</name>
<reference evidence="7" key="1">
    <citation type="journal article" date="2017" name="Genome Biol.">
        <title>Comparative genomics reveals high biological diversity and specific adaptations in the industrially and medically important fungal genus Aspergillus.</title>
        <authorList>
            <person name="de Vries R.P."/>
            <person name="Riley R."/>
            <person name="Wiebenga A."/>
            <person name="Aguilar-Osorio G."/>
            <person name="Amillis S."/>
            <person name="Uchima C.A."/>
            <person name="Anderluh G."/>
            <person name="Asadollahi M."/>
            <person name="Askin M."/>
            <person name="Barry K."/>
            <person name="Battaglia E."/>
            <person name="Bayram O."/>
            <person name="Benocci T."/>
            <person name="Braus-Stromeyer S.A."/>
            <person name="Caldana C."/>
            <person name="Canovas D."/>
            <person name="Cerqueira G.C."/>
            <person name="Chen F."/>
            <person name="Chen W."/>
            <person name="Choi C."/>
            <person name="Clum A."/>
            <person name="Dos Santos R.A."/>
            <person name="Damasio A.R."/>
            <person name="Diallinas G."/>
            <person name="Emri T."/>
            <person name="Fekete E."/>
            <person name="Flipphi M."/>
            <person name="Freyberg S."/>
            <person name="Gallo A."/>
            <person name="Gournas C."/>
            <person name="Habgood R."/>
            <person name="Hainaut M."/>
            <person name="Harispe M.L."/>
            <person name="Henrissat B."/>
            <person name="Hilden K.S."/>
            <person name="Hope R."/>
            <person name="Hossain A."/>
            <person name="Karabika E."/>
            <person name="Karaffa L."/>
            <person name="Karanyi Z."/>
            <person name="Krasevec N."/>
            <person name="Kuo A."/>
            <person name="Kusch H."/>
            <person name="LaButti K."/>
            <person name="Lagendijk E.L."/>
            <person name="Lapidus A."/>
            <person name="Levasseur A."/>
            <person name="Lindquist E."/>
            <person name="Lipzen A."/>
            <person name="Logrieco A.F."/>
            <person name="MacCabe A."/>
            <person name="Maekelae M.R."/>
            <person name="Malavazi I."/>
            <person name="Melin P."/>
            <person name="Meyer V."/>
            <person name="Mielnichuk N."/>
            <person name="Miskei M."/>
            <person name="Molnar A.P."/>
            <person name="Mule G."/>
            <person name="Ngan C.Y."/>
            <person name="Orejas M."/>
            <person name="Orosz E."/>
            <person name="Ouedraogo J.P."/>
            <person name="Overkamp K.M."/>
            <person name="Park H.-S."/>
            <person name="Perrone G."/>
            <person name="Piumi F."/>
            <person name="Punt P.J."/>
            <person name="Ram A.F."/>
            <person name="Ramon A."/>
            <person name="Rauscher S."/>
            <person name="Record E."/>
            <person name="Riano-Pachon D.M."/>
            <person name="Robert V."/>
            <person name="Roehrig J."/>
            <person name="Ruller R."/>
            <person name="Salamov A."/>
            <person name="Salih N.S."/>
            <person name="Samson R.A."/>
            <person name="Sandor E."/>
            <person name="Sanguinetti M."/>
            <person name="Schuetze T."/>
            <person name="Sepcic K."/>
            <person name="Shelest E."/>
            <person name="Sherlock G."/>
            <person name="Sophianopoulou V."/>
            <person name="Squina F.M."/>
            <person name="Sun H."/>
            <person name="Susca A."/>
            <person name="Todd R.B."/>
            <person name="Tsang A."/>
            <person name="Unkles S.E."/>
            <person name="van de Wiele N."/>
            <person name="van Rossen-Uffink D."/>
            <person name="Oliveira J.V."/>
            <person name="Vesth T.C."/>
            <person name="Visser J."/>
            <person name="Yu J.-H."/>
            <person name="Zhou M."/>
            <person name="Andersen M.R."/>
            <person name="Archer D.B."/>
            <person name="Baker S.E."/>
            <person name="Benoit I."/>
            <person name="Brakhage A.A."/>
            <person name="Braus G.H."/>
            <person name="Fischer R."/>
            <person name="Frisvad J.C."/>
            <person name="Goldman G.H."/>
            <person name="Houbraken J."/>
            <person name="Oakley B."/>
            <person name="Pocsi I."/>
            <person name="Scazzocchio C."/>
            <person name="Seiboth B."/>
            <person name="vanKuyk P.A."/>
            <person name="Wortman J."/>
            <person name="Dyer P.S."/>
            <person name="Grigoriev I.V."/>
        </authorList>
    </citation>
    <scope>NUCLEOTIDE SEQUENCE [LARGE SCALE GENOMIC DNA]</scope>
    <source>
        <strain evidence="7">CBS 583.65</strain>
    </source>
</reference>
<evidence type="ECO:0000313" key="7">
    <source>
        <dbReference type="Proteomes" id="UP000184073"/>
    </source>
</evidence>
<proteinExistence type="inferred from homology"/>
<protein>
    <recommendedName>
        <fullName evidence="5">CENP-V/GFA domain-containing protein</fullName>
    </recommendedName>
</protein>
<dbReference type="Proteomes" id="UP000184073">
    <property type="component" value="Unassembled WGS sequence"/>
</dbReference>
<organism evidence="6 7">
    <name type="scientific">Aspergillus versicolor CBS 583.65</name>
    <dbReference type="NCBI Taxonomy" id="1036611"/>
    <lineage>
        <taxon>Eukaryota</taxon>
        <taxon>Fungi</taxon>
        <taxon>Dikarya</taxon>
        <taxon>Ascomycota</taxon>
        <taxon>Pezizomycotina</taxon>
        <taxon>Eurotiomycetes</taxon>
        <taxon>Eurotiomycetidae</taxon>
        <taxon>Eurotiales</taxon>
        <taxon>Aspergillaceae</taxon>
        <taxon>Aspergillus</taxon>
        <taxon>Aspergillus subgen. Nidulantes</taxon>
    </lineage>
</organism>
<evidence type="ECO:0000256" key="1">
    <source>
        <dbReference type="ARBA" id="ARBA00005495"/>
    </source>
</evidence>
<sequence>MPELTGNPNLHDATEFTEGLSGTCLCGSVKVTIHDRDLFTKRRGHICHCANCRKVSGSFAASNLIIEEDKVEIEDRENTLTKFLDTQTMSGTPLDRYFCSRCGNPIKSVTSLLSPNIVLKMGLFPRIPAPEFETFALHRHEWQGFHPGVDKYKIKAFAERI</sequence>
<dbReference type="OrthoDB" id="9985472at2759"/>
<keyword evidence="7" id="KW-1185">Reference proteome</keyword>
<accession>A0A1L9PBR8</accession>
<dbReference type="STRING" id="1036611.A0A1L9PBR8"/>
<dbReference type="GO" id="GO:0046872">
    <property type="term" value="F:metal ion binding"/>
    <property type="evidence" value="ECO:0007669"/>
    <property type="project" value="UniProtKB-KW"/>
</dbReference>
<dbReference type="PANTHER" id="PTHR33337:SF43">
    <property type="entry name" value="CENP-V_GFA DOMAIN-CONTAINING PROTEIN"/>
    <property type="match status" value="1"/>
</dbReference>
<evidence type="ECO:0000256" key="4">
    <source>
        <dbReference type="ARBA" id="ARBA00023239"/>
    </source>
</evidence>
<comment type="similarity">
    <text evidence="1">Belongs to the Gfa family.</text>
</comment>
<evidence type="ECO:0000256" key="3">
    <source>
        <dbReference type="ARBA" id="ARBA00022833"/>
    </source>
</evidence>
<dbReference type="PROSITE" id="PS51891">
    <property type="entry name" value="CENP_V_GFA"/>
    <property type="match status" value="1"/>
</dbReference>
<dbReference type="EMBL" id="KV878126">
    <property type="protein sequence ID" value="OJI98977.1"/>
    <property type="molecule type" value="Genomic_DNA"/>
</dbReference>
<dbReference type="AlphaFoldDB" id="A0A1L9PBR8"/>
<evidence type="ECO:0000259" key="5">
    <source>
        <dbReference type="PROSITE" id="PS51891"/>
    </source>
</evidence>
<dbReference type="SUPFAM" id="SSF51316">
    <property type="entry name" value="Mss4-like"/>
    <property type="match status" value="1"/>
</dbReference>
<dbReference type="VEuPathDB" id="FungiDB:ASPVEDRAFT_69480"/>
<feature type="domain" description="CENP-V/GFA" evidence="5">
    <location>
        <begin position="20"/>
        <end position="143"/>
    </location>
</feature>
<evidence type="ECO:0000313" key="6">
    <source>
        <dbReference type="EMBL" id="OJI98977.1"/>
    </source>
</evidence>
<dbReference type="InterPro" id="IPR011057">
    <property type="entry name" value="Mss4-like_sf"/>
</dbReference>
<dbReference type="InterPro" id="IPR006913">
    <property type="entry name" value="CENP-V/GFA"/>
</dbReference>
<keyword evidence="3" id="KW-0862">Zinc</keyword>
<gene>
    <name evidence="6" type="ORF">ASPVEDRAFT_69480</name>
</gene>
<dbReference type="PANTHER" id="PTHR33337">
    <property type="entry name" value="GFA DOMAIN-CONTAINING PROTEIN"/>
    <property type="match status" value="1"/>
</dbReference>
<dbReference type="Pfam" id="PF04828">
    <property type="entry name" value="GFA"/>
    <property type="match status" value="1"/>
</dbReference>
<keyword evidence="4" id="KW-0456">Lyase</keyword>
<keyword evidence="2" id="KW-0479">Metal-binding</keyword>
<dbReference type="GeneID" id="63731534"/>
<evidence type="ECO:0000256" key="2">
    <source>
        <dbReference type="ARBA" id="ARBA00022723"/>
    </source>
</evidence>
<dbReference type="Gene3D" id="3.90.1590.10">
    <property type="entry name" value="glutathione-dependent formaldehyde- activating enzyme (gfa)"/>
    <property type="match status" value="1"/>
</dbReference>
<dbReference type="GO" id="GO:0016846">
    <property type="term" value="F:carbon-sulfur lyase activity"/>
    <property type="evidence" value="ECO:0007669"/>
    <property type="project" value="InterPro"/>
</dbReference>